<dbReference type="SUPFAM" id="SSF69500">
    <property type="entry name" value="DTD-like"/>
    <property type="match status" value="1"/>
</dbReference>
<evidence type="ECO:0000313" key="4">
    <source>
        <dbReference type="Proteomes" id="UP001501221"/>
    </source>
</evidence>
<dbReference type="HAMAP" id="MF_00518">
    <property type="entry name" value="Deacylase_Dtd"/>
    <property type="match status" value="1"/>
</dbReference>
<comment type="caution">
    <text evidence="3">The sequence shown here is derived from an EMBL/GenBank/DDBJ whole genome shotgun (WGS) entry which is preliminary data.</text>
</comment>
<comment type="subcellular location">
    <subcellularLocation>
        <location evidence="2">Cytoplasm</location>
    </subcellularLocation>
</comment>
<dbReference type="CDD" id="cd00563">
    <property type="entry name" value="Dtyr_deacylase"/>
    <property type="match status" value="1"/>
</dbReference>
<keyword evidence="4" id="KW-1185">Reference proteome</keyword>
<comment type="catalytic activity">
    <reaction evidence="2">
        <text>glycyl-tRNA(Ala) + H2O = tRNA(Ala) + glycine + H(+)</text>
        <dbReference type="Rhea" id="RHEA:53744"/>
        <dbReference type="Rhea" id="RHEA-COMP:9657"/>
        <dbReference type="Rhea" id="RHEA-COMP:13640"/>
        <dbReference type="ChEBI" id="CHEBI:15377"/>
        <dbReference type="ChEBI" id="CHEBI:15378"/>
        <dbReference type="ChEBI" id="CHEBI:57305"/>
        <dbReference type="ChEBI" id="CHEBI:78442"/>
        <dbReference type="ChEBI" id="CHEBI:78522"/>
    </reaction>
</comment>
<protein>
    <recommendedName>
        <fullName evidence="2">D-aminoacyl-tRNA deacylase</fullName>
        <shortName evidence="2">DTD</shortName>
        <ecNumber evidence="2">3.1.1.96</ecNumber>
    </recommendedName>
    <alternativeName>
        <fullName evidence="2">Gly-tRNA(Ala) deacylase</fullName>
        <ecNumber evidence="2">3.1.1.-</ecNumber>
    </alternativeName>
</protein>
<dbReference type="EC" id="3.1.1.-" evidence="2"/>
<comment type="similarity">
    <text evidence="1 2">Belongs to the DTD family.</text>
</comment>
<organism evidence="3 4">
    <name type="scientific">Kangiella japonica</name>
    <dbReference type="NCBI Taxonomy" id="647384"/>
    <lineage>
        <taxon>Bacteria</taxon>
        <taxon>Pseudomonadati</taxon>
        <taxon>Pseudomonadota</taxon>
        <taxon>Gammaproteobacteria</taxon>
        <taxon>Kangiellales</taxon>
        <taxon>Kangiellaceae</taxon>
        <taxon>Kangiella</taxon>
    </lineage>
</organism>
<gene>
    <name evidence="2 3" type="primary">dtd</name>
    <name evidence="3" type="ORF">GCM10009123_11260</name>
</gene>
<dbReference type="InterPro" id="IPR003732">
    <property type="entry name" value="Daa-tRNA_deacyls_DTD"/>
</dbReference>
<name>A0ABN0SXV9_9GAMM</name>
<comment type="function">
    <text evidence="2">An aminoacyl-tRNA editing enzyme that deacylates mischarged D-aminoacyl-tRNAs. Also deacylates mischarged glycyl-tRNA(Ala), protecting cells against glycine mischarging by AlaRS. Acts via tRNA-based rather than protein-based catalysis; rejects L-amino acids rather than detecting D-amino acids in the active site. By recycling D-aminoacyl-tRNA to D-amino acids and free tRNA molecules, this enzyme counteracts the toxicity associated with the formation of D-aminoacyl-tRNA entities in vivo and helps enforce protein L-homochirality.</text>
</comment>
<dbReference type="PANTHER" id="PTHR10472">
    <property type="entry name" value="D-TYROSYL-TRNA TYR DEACYLASE"/>
    <property type="match status" value="1"/>
</dbReference>
<evidence type="ECO:0000313" key="3">
    <source>
        <dbReference type="EMBL" id="GAA0205543.1"/>
    </source>
</evidence>
<evidence type="ECO:0000256" key="1">
    <source>
        <dbReference type="ARBA" id="ARBA00009673"/>
    </source>
</evidence>
<dbReference type="Proteomes" id="UP001501221">
    <property type="component" value="Unassembled WGS sequence"/>
</dbReference>
<dbReference type="RefSeq" id="WP_343987826.1">
    <property type="nucleotide sequence ID" value="NZ_BAAAFM010000003.1"/>
</dbReference>
<accession>A0ABN0SXV9</accession>
<comment type="domain">
    <text evidence="2">A Gly-cisPro motif from one monomer fits into the active site of the other monomer to allow specific chiral rejection of L-amino acids.</text>
</comment>
<reference evidence="3 4" key="1">
    <citation type="journal article" date="2019" name="Int. J. Syst. Evol. Microbiol.">
        <title>The Global Catalogue of Microorganisms (GCM) 10K type strain sequencing project: providing services to taxonomists for standard genome sequencing and annotation.</title>
        <authorList>
            <consortium name="The Broad Institute Genomics Platform"/>
            <consortium name="The Broad Institute Genome Sequencing Center for Infectious Disease"/>
            <person name="Wu L."/>
            <person name="Ma J."/>
        </authorList>
    </citation>
    <scope>NUCLEOTIDE SEQUENCE [LARGE SCALE GENOMIC DNA]</scope>
    <source>
        <strain evidence="3 4">JCM 16211</strain>
    </source>
</reference>
<feature type="short sequence motif" description="Gly-cisPro motif, important for rejection of L-amino acids" evidence="2">
    <location>
        <begin position="137"/>
        <end position="138"/>
    </location>
</feature>
<dbReference type="Gene3D" id="3.50.80.10">
    <property type="entry name" value="D-tyrosyl-tRNA(Tyr) deacylase"/>
    <property type="match status" value="1"/>
</dbReference>
<keyword evidence="2" id="KW-0820">tRNA-binding</keyword>
<dbReference type="PANTHER" id="PTHR10472:SF5">
    <property type="entry name" value="D-AMINOACYL-TRNA DEACYLASE 1"/>
    <property type="match status" value="1"/>
</dbReference>
<dbReference type="InterPro" id="IPR023509">
    <property type="entry name" value="DTD-like_sf"/>
</dbReference>
<keyword evidence="2" id="KW-0963">Cytoplasm</keyword>
<dbReference type="Pfam" id="PF02580">
    <property type="entry name" value="Tyr_Deacylase"/>
    <property type="match status" value="1"/>
</dbReference>
<comment type="subunit">
    <text evidence="2">Homodimer.</text>
</comment>
<dbReference type="EMBL" id="BAAAFM010000003">
    <property type="protein sequence ID" value="GAA0205543.1"/>
    <property type="molecule type" value="Genomic_DNA"/>
</dbReference>
<keyword evidence="2" id="KW-0694">RNA-binding</keyword>
<comment type="catalytic activity">
    <reaction evidence="2">
        <text>a D-aminoacyl-tRNA + H2O = a tRNA + a D-alpha-amino acid + H(+)</text>
        <dbReference type="Rhea" id="RHEA:13953"/>
        <dbReference type="Rhea" id="RHEA-COMP:10123"/>
        <dbReference type="Rhea" id="RHEA-COMP:10124"/>
        <dbReference type="ChEBI" id="CHEBI:15377"/>
        <dbReference type="ChEBI" id="CHEBI:15378"/>
        <dbReference type="ChEBI" id="CHEBI:59871"/>
        <dbReference type="ChEBI" id="CHEBI:78442"/>
        <dbReference type="ChEBI" id="CHEBI:79333"/>
        <dbReference type="EC" id="3.1.1.96"/>
    </reaction>
</comment>
<dbReference type="EC" id="3.1.1.96" evidence="2"/>
<evidence type="ECO:0000256" key="2">
    <source>
        <dbReference type="HAMAP-Rule" id="MF_00518"/>
    </source>
</evidence>
<dbReference type="NCBIfam" id="TIGR00256">
    <property type="entry name" value="D-aminoacyl-tRNA deacylase"/>
    <property type="match status" value="1"/>
</dbReference>
<proteinExistence type="inferred from homology"/>
<keyword evidence="2" id="KW-0378">Hydrolase</keyword>
<sequence>MIALIQRVEESRVVVDGETIGEIGQGIMALIGVERGDDVASADKLLKKILGYRIFSDDDDKMNLSVEAINGGLLLVPQFTLAADTKSGMRPSFSTAAPPKLGEELFDYLVTKAKTTYGKVETGKFGADMKVHLINDGPVTFTLKV</sequence>